<comment type="caution">
    <text evidence="7">The sequence shown here is derived from an EMBL/GenBank/DDBJ whole genome shotgun (WGS) entry which is preliminary data.</text>
</comment>
<feature type="compositionally biased region" description="Basic and acidic residues" evidence="5">
    <location>
        <begin position="136"/>
        <end position="145"/>
    </location>
</feature>
<feature type="compositionally biased region" description="Basic and acidic residues" evidence="5">
    <location>
        <begin position="96"/>
        <end position="109"/>
    </location>
</feature>
<dbReference type="PANTHER" id="PTHR10722">
    <property type="entry name" value="60S RIBOSOMAL PROTEIN L19"/>
    <property type="match status" value="1"/>
</dbReference>
<dbReference type="Gene3D" id="1.10.1650.10">
    <property type="match status" value="1"/>
</dbReference>
<dbReference type="InterPro" id="IPR015972">
    <property type="entry name" value="Ribosomal_eL19_dom1"/>
</dbReference>
<sequence>MVSLKLQKRLAATVLKCGRGKVWLDPNEINEISMSNSRQNVRTLVKDGLSSGSLQRFTLNPVHEGYPRGKVANKGPLDEENACSEEFALYHAKNKASRERKLARREERLAQGPIAKAAPVPAPANQQAEGLRRRRQTSERNGEDR</sequence>
<feature type="region of interest" description="Disordered" evidence="5">
    <location>
        <begin position="94"/>
        <end position="145"/>
    </location>
</feature>
<evidence type="ECO:0000256" key="4">
    <source>
        <dbReference type="RuleBase" id="RU000574"/>
    </source>
</evidence>
<name>A0A6A2WI14_HIBSY</name>
<dbReference type="GO" id="GO:0003723">
    <property type="term" value="F:RNA binding"/>
    <property type="evidence" value="ECO:0007669"/>
    <property type="project" value="InterPro"/>
</dbReference>
<dbReference type="GO" id="GO:0022625">
    <property type="term" value="C:cytosolic large ribosomal subunit"/>
    <property type="evidence" value="ECO:0007669"/>
    <property type="project" value="InterPro"/>
</dbReference>
<evidence type="ECO:0000313" key="8">
    <source>
        <dbReference type="Proteomes" id="UP000436088"/>
    </source>
</evidence>
<comment type="similarity">
    <text evidence="1 4">Belongs to the eukaryotic ribosomal protein eL19 family.</text>
</comment>
<reference evidence="7" key="1">
    <citation type="submission" date="2019-09" db="EMBL/GenBank/DDBJ databases">
        <title>Draft genome information of white flower Hibiscus syriacus.</title>
        <authorList>
            <person name="Kim Y.-M."/>
        </authorList>
    </citation>
    <scope>NUCLEOTIDE SEQUENCE [LARGE SCALE GENOMIC DNA]</scope>
    <source>
        <strain evidence="7">YM2019G1</strain>
    </source>
</reference>
<dbReference type="InterPro" id="IPR000196">
    <property type="entry name" value="Ribosomal_eL19_dom"/>
</dbReference>
<dbReference type="PROSITE" id="PS00526">
    <property type="entry name" value="RIBOSOMAL_L19E"/>
    <property type="match status" value="1"/>
</dbReference>
<evidence type="ECO:0000256" key="5">
    <source>
        <dbReference type="SAM" id="MobiDB-lite"/>
    </source>
</evidence>
<gene>
    <name evidence="7" type="ORF">F3Y22_tig00116970pilonHSYRG00255</name>
</gene>
<dbReference type="GO" id="GO:0003735">
    <property type="term" value="F:structural constituent of ribosome"/>
    <property type="evidence" value="ECO:0007669"/>
    <property type="project" value="InterPro"/>
</dbReference>
<feature type="domain" description="Large ribosomal subunit protein eL19" evidence="6">
    <location>
        <begin position="3"/>
        <end position="106"/>
    </location>
</feature>
<evidence type="ECO:0000259" key="6">
    <source>
        <dbReference type="SMART" id="SM01416"/>
    </source>
</evidence>
<evidence type="ECO:0000256" key="3">
    <source>
        <dbReference type="ARBA" id="ARBA00023274"/>
    </source>
</evidence>
<protein>
    <recommendedName>
        <fullName evidence="4">Ribosomal protein L19</fullName>
    </recommendedName>
</protein>
<accession>A0A6A2WI14</accession>
<dbReference type="InterPro" id="IPR039547">
    <property type="entry name" value="Ribosomal_eL19"/>
</dbReference>
<dbReference type="Proteomes" id="UP000436088">
    <property type="component" value="Unassembled WGS sequence"/>
</dbReference>
<proteinExistence type="inferred from homology"/>
<evidence type="ECO:0000256" key="2">
    <source>
        <dbReference type="ARBA" id="ARBA00022980"/>
    </source>
</evidence>
<dbReference type="EMBL" id="VEPZ02001743">
    <property type="protein sequence ID" value="KAE8658773.1"/>
    <property type="molecule type" value="Genomic_DNA"/>
</dbReference>
<keyword evidence="3 4" id="KW-0687">Ribonucleoprotein</keyword>
<dbReference type="Pfam" id="PF01280">
    <property type="entry name" value="Ribosomal_L19e"/>
    <property type="match status" value="1"/>
</dbReference>
<dbReference type="FunFam" id="1.10.1650.10:FF:000001">
    <property type="entry name" value="Ribosomal protein L19"/>
    <property type="match status" value="1"/>
</dbReference>
<evidence type="ECO:0000256" key="1">
    <source>
        <dbReference type="ARBA" id="ARBA00011082"/>
    </source>
</evidence>
<dbReference type="InterPro" id="IPR023638">
    <property type="entry name" value="Ribosomal_eL19_CS"/>
</dbReference>
<dbReference type="SUPFAM" id="SSF48140">
    <property type="entry name" value="Ribosomal protein L19 (L19e)"/>
    <property type="match status" value="1"/>
</dbReference>
<dbReference type="SMART" id="SM01416">
    <property type="entry name" value="Ribosomal_L19e"/>
    <property type="match status" value="1"/>
</dbReference>
<organism evidence="7 8">
    <name type="scientific">Hibiscus syriacus</name>
    <name type="common">Rose of Sharon</name>
    <dbReference type="NCBI Taxonomy" id="106335"/>
    <lineage>
        <taxon>Eukaryota</taxon>
        <taxon>Viridiplantae</taxon>
        <taxon>Streptophyta</taxon>
        <taxon>Embryophyta</taxon>
        <taxon>Tracheophyta</taxon>
        <taxon>Spermatophyta</taxon>
        <taxon>Magnoliopsida</taxon>
        <taxon>eudicotyledons</taxon>
        <taxon>Gunneridae</taxon>
        <taxon>Pentapetalae</taxon>
        <taxon>rosids</taxon>
        <taxon>malvids</taxon>
        <taxon>Malvales</taxon>
        <taxon>Malvaceae</taxon>
        <taxon>Malvoideae</taxon>
        <taxon>Hibiscus</taxon>
    </lineage>
</organism>
<keyword evidence="2 4" id="KW-0689">Ribosomal protein</keyword>
<dbReference type="InterPro" id="IPR057259">
    <property type="entry name" value="Ribosomal_L19e"/>
</dbReference>
<dbReference type="AlphaFoldDB" id="A0A6A2WI14"/>
<evidence type="ECO:0000313" key="7">
    <source>
        <dbReference type="EMBL" id="KAE8658773.1"/>
    </source>
</evidence>
<keyword evidence="8" id="KW-1185">Reference proteome</keyword>
<dbReference type="GO" id="GO:0006412">
    <property type="term" value="P:translation"/>
    <property type="evidence" value="ECO:0007669"/>
    <property type="project" value="InterPro"/>
</dbReference>
<dbReference type="InterPro" id="IPR035970">
    <property type="entry name" value="60S_ribosomal_eL19_sf"/>
</dbReference>